<keyword evidence="3" id="KW-0238">DNA-binding</keyword>
<sequence length="128" mass="15067">MNNLDRMGNAEAEIMKILWKRNGEPATSSEILKALKDRMEWSRSTTLTLLRRLVEKGFVTCEKKEIFYYTAFVSEEEYKHYQTRNFIERIYDGSVKNLISALCRGNSLSEKDIEELQDYLKQEAERNG</sequence>
<protein>
    <submittedName>
        <fullName evidence="5">BlaI family transcriptional regulator, penicillinase repressor</fullName>
    </submittedName>
</protein>
<reference evidence="5 6" key="1">
    <citation type="submission" date="2016-11" db="EMBL/GenBank/DDBJ databases">
        <authorList>
            <person name="Jaros S."/>
            <person name="Januszkiewicz K."/>
            <person name="Wedrychowicz H."/>
        </authorList>
    </citation>
    <scope>NUCLEOTIDE SEQUENCE [LARGE SCALE GENOMIC DNA]</scope>
    <source>
        <strain evidence="5 6">DSM 15929</strain>
    </source>
</reference>
<gene>
    <name evidence="5" type="ORF">SAMN02745136_01816</name>
</gene>
<dbReference type="InterPro" id="IPR005650">
    <property type="entry name" value="BlaI_family"/>
</dbReference>
<dbReference type="EMBL" id="FRAC01000009">
    <property type="protein sequence ID" value="SHK13651.1"/>
    <property type="molecule type" value="Genomic_DNA"/>
</dbReference>
<dbReference type="SUPFAM" id="SSF46785">
    <property type="entry name" value="Winged helix' DNA-binding domain"/>
    <property type="match status" value="1"/>
</dbReference>
<evidence type="ECO:0000256" key="4">
    <source>
        <dbReference type="ARBA" id="ARBA00023163"/>
    </source>
</evidence>
<keyword evidence="6" id="KW-1185">Reference proteome</keyword>
<accession>A0A1M6Q0I7</accession>
<keyword evidence="2" id="KW-0805">Transcription regulation</keyword>
<keyword evidence="4" id="KW-0804">Transcription</keyword>
<dbReference type="RefSeq" id="WP_073274979.1">
    <property type="nucleotide sequence ID" value="NZ_FRAC01000009.1"/>
</dbReference>
<evidence type="ECO:0000256" key="3">
    <source>
        <dbReference type="ARBA" id="ARBA00023125"/>
    </source>
</evidence>
<dbReference type="Pfam" id="PF03965">
    <property type="entry name" value="Penicillinase_R"/>
    <property type="match status" value="1"/>
</dbReference>
<dbReference type="OrthoDB" id="9795583at2"/>
<dbReference type="InterPro" id="IPR036390">
    <property type="entry name" value="WH_DNA-bd_sf"/>
</dbReference>
<dbReference type="AlphaFoldDB" id="A0A1M6Q0I7"/>
<evidence type="ECO:0000313" key="6">
    <source>
        <dbReference type="Proteomes" id="UP000184386"/>
    </source>
</evidence>
<dbReference type="InterPro" id="IPR036388">
    <property type="entry name" value="WH-like_DNA-bd_sf"/>
</dbReference>
<name>A0A1M6Q0I7_9FIRM</name>
<evidence type="ECO:0000256" key="1">
    <source>
        <dbReference type="ARBA" id="ARBA00011046"/>
    </source>
</evidence>
<dbReference type="GO" id="GO:0003677">
    <property type="term" value="F:DNA binding"/>
    <property type="evidence" value="ECO:0007669"/>
    <property type="project" value="UniProtKB-KW"/>
</dbReference>
<dbReference type="Gene3D" id="1.10.10.10">
    <property type="entry name" value="Winged helix-like DNA-binding domain superfamily/Winged helix DNA-binding domain"/>
    <property type="match status" value="1"/>
</dbReference>
<proteinExistence type="inferred from homology"/>
<comment type="similarity">
    <text evidence="1">Belongs to the BlaI transcriptional regulatory family.</text>
</comment>
<evidence type="ECO:0000313" key="5">
    <source>
        <dbReference type="EMBL" id="SHK13651.1"/>
    </source>
</evidence>
<dbReference type="Gene3D" id="1.10.4040.10">
    <property type="entry name" value="Penicillinase repressor domain"/>
    <property type="match status" value="1"/>
</dbReference>
<organism evidence="5 6">
    <name type="scientific">Anaerocolumna jejuensis DSM 15929</name>
    <dbReference type="NCBI Taxonomy" id="1121322"/>
    <lineage>
        <taxon>Bacteria</taxon>
        <taxon>Bacillati</taxon>
        <taxon>Bacillota</taxon>
        <taxon>Clostridia</taxon>
        <taxon>Lachnospirales</taxon>
        <taxon>Lachnospiraceae</taxon>
        <taxon>Anaerocolumna</taxon>
    </lineage>
</organism>
<dbReference type="PIRSF" id="PIRSF019455">
    <property type="entry name" value="CopR_AtkY"/>
    <property type="match status" value="1"/>
</dbReference>
<dbReference type="STRING" id="1121322.SAMN02745136_01816"/>
<dbReference type="Proteomes" id="UP000184386">
    <property type="component" value="Unassembled WGS sequence"/>
</dbReference>
<dbReference type="GO" id="GO:0045892">
    <property type="term" value="P:negative regulation of DNA-templated transcription"/>
    <property type="evidence" value="ECO:0007669"/>
    <property type="project" value="InterPro"/>
</dbReference>
<evidence type="ECO:0000256" key="2">
    <source>
        <dbReference type="ARBA" id="ARBA00023015"/>
    </source>
</evidence>